<evidence type="ECO:0000313" key="4">
    <source>
        <dbReference type="Proteomes" id="UP000318405"/>
    </source>
</evidence>
<feature type="domain" description="Rhodanese" evidence="2">
    <location>
        <begin position="21"/>
        <end position="129"/>
    </location>
</feature>
<dbReference type="Proteomes" id="UP000318405">
    <property type="component" value="Unassembled WGS sequence"/>
</dbReference>
<dbReference type="RefSeq" id="WP_143949578.1">
    <property type="nucleotide sequence ID" value="NZ_BAABMB010000001.1"/>
</dbReference>
<dbReference type="PROSITE" id="PS50206">
    <property type="entry name" value="RHODANESE_3"/>
    <property type="match status" value="2"/>
</dbReference>
<dbReference type="PANTHER" id="PTHR43855:SF1">
    <property type="entry name" value="THIOSULFATE SULFURTRANSFERASE"/>
    <property type="match status" value="1"/>
</dbReference>
<feature type="domain" description="Rhodanese" evidence="2">
    <location>
        <begin position="169"/>
        <end position="280"/>
    </location>
</feature>
<reference evidence="3 4" key="1">
    <citation type="submission" date="2019-07" db="EMBL/GenBank/DDBJ databases">
        <title>Qingshengfaniella alkalisoli gen. nov., sp. nov., isolated from saline soil.</title>
        <authorList>
            <person name="Xu L."/>
            <person name="Huang X.-X."/>
            <person name="Sun J.-Q."/>
        </authorList>
    </citation>
    <scope>NUCLEOTIDE SEQUENCE [LARGE SCALE GENOMIC DNA]</scope>
    <source>
        <strain evidence="3 4">DSM 27279</strain>
    </source>
</reference>
<keyword evidence="3" id="KW-0808">Transferase</keyword>
<gene>
    <name evidence="3" type="ORF">FOZ76_17485</name>
</gene>
<dbReference type="PANTHER" id="PTHR43855">
    <property type="entry name" value="THIOSULFATE SULFURTRANSFERASE"/>
    <property type="match status" value="1"/>
</dbReference>
<sequence length="283" mass="31255">MSIADFPDRKYLIDAPELREMLGSALLIDLRPAEDFAVGHIEGSRHLDLYGVSLFDTSDAPLHSFLGMVQALFGSRGVSLAEPVVIYDHETGERASRAVWLLSMLGHPHVRILDGGTRAWTSAGYGLARVAQAPLPVDPAKAPPTSPPFKATPDLELLATRFDVERAIDDSQSVIVDVRRESEYRGTEKRARRAGTIPGAVHVFWREHLNDDGAFRTPDEIRDLYLSKGVTPDKTIIPVCHGGYRSANTFLALKSLGYPRVRNYVGSWGEWGNRDDSRIVIPA</sequence>
<accession>A0A556AGK6</accession>
<dbReference type="CDD" id="cd01449">
    <property type="entry name" value="TST_Repeat_2"/>
    <property type="match status" value="1"/>
</dbReference>
<keyword evidence="1" id="KW-0677">Repeat</keyword>
<dbReference type="AlphaFoldDB" id="A0A556AGK6"/>
<dbReference type="EMBL" id="VLTJ01000031">
    <property type="protein sequence ID" value="TSH92028.1"/>
    <property type="molecule type" value="Genomic_DNA"/>
</dbReference>
<name>A0A556AGK6_9BURK</name>
<dbReference type="OrthoDB" id="9781034at2"/>
<evidence type="ECO:0000256" key="1">
    <source>
        <dbReference type="ARBA" id="ARBA00022737"/>
    </source>
</evidence>
<evidence type="ECO:0000259" key="2">
    <source>
        <dbReference type="PROSITE" id="PS50206"/>
    </source>
</evidence>
<proteinExistence type="predicted"/>
<dbReference type="Pfam" id="PF00581">
    <property type="entry name" value="Rhodanese"/>
    <property type="match status" value="2"/>
</dbReference>
<dbReference type="SMART" id="SM00450">
    <property type="entry name" value="RHOD"/>
    <property type="match status" value="2"/>
</dbReference>
<dbReference type="InterPro" id="IPR001763">
    <property type="entry name" value="Rhodanese-like_dom"/>
</dbReference>
<dbReference type="InterPro" id="IPR036873">
    <property type="entry name" value="Rhodanese-like_dom_sf"/>
</dbReference>
<dbReference type="GO" id="GO:0016740">
    <property type="term" value="F:transferase activity"/>
    <property type="evidence" value="ECO:0007669"/>
    <property type="project" value="UniProtKB-KW"/>
</dbReference>
<keyword evidence="4" id="KW-1185">Reference proteome</keyword>
<dbReference type="InterPro" id="IPR051126">
    <property type="entry name" value="Thiosulfate_sulfurtransferase"/>
</dbReference>
<protein>
    <submittedName>
        <fullName evidence="3">Sulfurtransferase</fullName>
    </submittedName>
</protein>
<dbReference type="Gene3D" id="3.40.250.10">
    <property type="entry name" value="Rhodanese-like domain"/>
    <property type="match status" value="2"/>
</dbReference>
<evidence type="ECO:0000313" key="3">
    <source>
        <dbReference type="EMBL" id="TSH92028.1"/>
    </source>
</evidence>
<organism evidence="3 4">
    <name type="scientific">Verticiella sediminum</name>
    <dbReference type="NCBI Taxonomy" id="1247510"/>
    <lineage>
        <taxon>Bacteria</taxon>
        <taxon>Pseudomonadati</taxon>
        <taxon>Pseudomonadota</taxon>
        <taxon>Betaproteobacteria</taxon>
        <taxon>Burkholderiales</taxon>
        <taxon>Alcaligenaceae</taxon>
        <taxon>Verticiella</taxon>
    </lineage>
</organism>
<dbReference type="SUPFAM" id="SSF52821">
    <property type="entry name" value="Rhodanese/Cell cycle control phosphatase"/>
    <property type="match status" value="2"/>
</dbReference>
<comment type="caution">
    <text evidence="3">The sequence shown here is derived from an EMBL/GenBank/DDBJ whole genome shotgun (WGS) entry which is preliminary data.</text>
</comment>